<organism evidence="2 3">
    <name type="scientific">Xanthomonas axonopodis pv. melhusii</name>
    <dbReference type="NCBI Taxonomy" id="487834"/>
    <lineage>
        <taxon>Bacteria</taxon>
        <taxon>Pseudomonadati</taxon>
        <taxon>Pseudomonadota</taxon>
        <taxon>Gammaproteobacteria</taxon>
        <taxon>Lysobacterales</taxon>
        <taxon>Lysobacteraceae</taxon>
        <taxon>Xanthomonas</taxon>
    </lineage>
</organism>
<protein>
    <submittedName>
        <fullName evidence="2">Uncharacterized protein</fullName>
    </submittedName>
</protein>
<evidence type="ECO:0000313" key="3">
    <source>
        <dbReference type="Proteomes" id="UP000190559"/>
    </source>
</evidence>
<comment type="caution">
    <text evidence="2">The sequence shown here is derived from an EMBL/GenBank/DDBJ whole genome shotgun (WGS) entry which is preliminary data.</text>
</comment>
<proteinExistence type="predicted"/>
<accession>A0A1T1NRD2</accession>
<dbReference type="AlphaFoldDB" id="A0A1T1NRD2"/>
<name>A0A1T1NRD2_9XANT</name>
<reference evidence="2 3" key="1">
    <citation type="submission" date="2015-12" db="EMBL/GenBank/DDBJ databases">
        <authorList>
            <person name="Shamseldin A."/>
            <person name="Moawad H."/>
            <person name="Abd El-Rahim W.M."/>
            <person name="Sadowsky M.J."/>
        </authorList>
    </citation>
    <scope>NUCLEOTIDE SEQUENCE [LARGE SCALE GENOMIC DNA]</scope>
    <source>
        <strain evidence="2 3">LMG9050</strain>
    </source>
</reference>
<dbReference type="EMBL" id="LOJW01000058">
    <property type="protein sequence ID" value="OOW65950.1"/>
    <property type="molecule type" value="Genomic_DNA"/>
</dbReference>
<feature type="compositionally biased region" description="Basic residues" evidence="1">
    <location>
        <begin position="1"/>
        <end position="15"/>
    </location>
</feature>
<sequence>MNAAARHGHAPRLRRRECEEATQPAEAELHHACKQAPRMVVMRHVSLVTVIANMTNARNACASRHSRCRMEAKIVDGVRCLPGANIHRQQGMRAGDAMHGLWLWRRRISIM</sequence>
<gene>
    <name evidence="2" type="ORF">Xmlh_04265</name>
</gene>
<evidence type="ECO:0000313" key="2">
    <source>
        <dbReference type="EMBL" id="OOW65950.1"/>
    </source>
</evidence>
<evidence type="ECO:0000256" key="1">
    <source>
        <dbReference type="SAM" id="MobiDB-lite"/>
    </source>
</evidence>
<dbReference type="Proteomes" id="UP000190559">
    <property type="component" value="Unassembled WGS sequence"/>
</dbReference>
<feature type="region of interest" description="Disordered" evidence="1">
    <location>
        <begin position="1"/>
        <end position="21"/>
    </location>
</feature>